<dbReference type="Proteomes" id="UP000652219">
    <property type="component" value="Unassembled WGS sequence"/>
</dbReference>
<accession>A0A8H6MPU6</accession>
<dbReference type="AlphaFoldDB" id="A0A8H6MPU6"/>
<evidence type="ECO:0000313" key="1">
    <source>
        <dbReference type="EMBL" id="KAF6804722.1"/>
    </source>
</evidence>
<reference evidence="1 2" key="1">
    <citation type="journal article" date="2020" name="Phytopathology">
        <title>Genome Sequence Resources of Colletotrichum truncatum, C. plurivorum, C. musicola, and C. sojae: Four Species Pathogenic to Soybean (Glycine max).</title>
        <authorList>
            <person name="Rogerio F."/>
            <person name="Boufleur T.R."/>
            <person name="Ciampi-Guillardi M."/>
            <person name="Sukno S.A."/>
            <person name="Thon M.R."/>
            <person name="Massola Junior N.S."/>
            <person name="Baroncelli R."/>
        </authorList>
    </citation>
    <scope>NUCLEOTIDE SEQUENCE [LARGE SCALE GENOMIC DNA]</scope>
    <source>
        <strain evidence="1 2">LFN0009</strain>
    </source>
</reference>
<organism evidence="1 2">
    <name type="scientific">Colletotrichum sojae</name>
    <dbReference type="NCBI Taxonomy" id="2175907"/>
    <lineage>
        <taxon>Eukaryota</taxon>
        <taxon>Fungi</taxon>
        <taxon>Dikarya</taxon>
        <taxon>Ascomycota</taxon>
        <taxon>Pezizomycotina</taxon>
        <taxon>Sordariomycetes</taxon>
        <taxon>Hypocreomycetidae</taxon>
        <taxon>Glomerellales</taxon>
        <taxon>Glomerellaceae</taxon>
        <taxon>Colletotrichum</taxon>
        <taxon>Colletotrichum orchidearum species complex</taxon>
    </lineage>
</organism>
<comment type="caution">
    <text evidence="1">The sequence shown here is derived from an EMBL/GenBank/DDBJ whole genome shotgun (WGS) entry which is preliminary data.</text>
</comment>
<proteinExistence type="predicted"/>
<keyword evidence="2" id="KW-1185">Reference proteome</keyword>
<evidence type="ECO:0000313" key="2">
    <source>
        <dbReference type="Proteomes" id="UP000652219"/>
    </source>
</evidence>
<sequence>MAPNTPYLSARPSSLTAQLKLTVKAEKAAAALQVSSKGACLLRFHGDMAPRTPRPSADNNDENKISINTYASELLIVELMALEPLSPGN</sequence>
<protein>
    <submittedName>
        <fullName evidence="1">Uncharacterized protein</fullName>
    </submittedName>
</protein>
<name>A0A8H6MPU6_9PEZI</name>
<dbReference type="EMBL" id="WIGN01000201">
    <property type="protein sequence ID" value="KAF6804722.1"/>
    <property type="molecule type" value="Genomic_DNA"/>
</dbReference>
<gene>
    <name evidence="1" type="ORF">CSOJ01_10011</name>
</gene>